<sequence length="44" mass="5522">VESISYHTRYDVPYDLKRTKFIIDKDIEIIYDTNRYRYDDPYDL</sequence>
<name>W1YRE1_9ZZZZ</name>
<dbReference type="EMBL" id="AZMM01001678">
    <property type="protein sequence ID" value="ETJ44290.1"/>
    <property type="molecule type" value="Genomic_DNA"/>
</dbReference>
<dbReference type="AlphaFoldDB" id="W1YRE1"/>
<proteinExistence type="predicted"/>
<comment type="caution">
    <text evidence="1">The sequence shown here is derived from an EMBL/GenBank/DDBJ whole genome shotgun (WGS) entry which is preliminary data.</text>
</comment>
<protein>
    <submittedName>
        <fullName evidence="1">Uncharacterized protein</fullName>
    </submittedName>
</protein>
<accession>W1YRE1</accession>
<reference evidence="1" key="1">
    <citation type="submission" date="2013-12" db="EMBL/GenBank/DDBJ databases">
        <title>A Varibaculum cambriense genome reconstructed from a premature infant gut community with otherwise low bacterial novelty that shifts toward anaerobic metabolism during the third week of life.</title>
        <authorList>
            <person name="Brown C.T."/>
            <person name="Sharon I."/>
            <person name="Thomas B.C."/>
            <person name="Castelle C.J."/>
            <person name="Morowitz M.J."/>
            <person name="Banfield J.F."/>
        </authorList>
    </citation>
    <scope>NUCLEOTIDE SEQUENCE</scope>
</reference>
<feature type="non-terminal residue" evidence="1">
    <location>
        <position position="1"/>
    </location>
</feature>
<gene>
    <name evidence="1" type="ORF">Q604_UNBC01678G0001</name>
</gene>
<evidence type="ECO:0000313" key="1">
    <source>
        <dbReference type="EMBL" id="ETJ44290.1"/>
    </source>
</evidence>
<organism evidence="1">
    <name type="scientific">human gut metagenome</name>
    <dbReference type="NCBI Taxonomy" id="408170"/>
    <lineage>
        <taxon>unclassified sequences</taxon>
        <taxon>metagenomes</taxon>
        <taxon>organismal metagenomes</taxon>
    </lineage>
</organism>